<keyword evidence="4" id="KW-0458">Lysosome</keyword>
<name>A0AAV1C7N7_OLDCO</name>
<dbReference type="PANTHER" id="PTHR21146:SF0">
    <property type="entry name" value="BLOC-1-RELATED COMPLEX SUBUNIT 8"/>
    <property type="match status" value="1"/>
</dbReference>
<dbReference type="PANTHER" id="PTHR21146">
    <property type="entry name" value="MEF2B PROTEIN"/>
    <property type="match status" value="1"/>
</dbReference>
<evidence type="ECO:0000256" key="3">
    <source>
        <dbReference type="ARBA" id="ARBA00023136"/>
    </source>
</evidence>
<comment type="subcellular location">
    <subcellularLocation>
        <location evidence="1">Lysosome membrane</location>
    </subcellularLocation>
</comment>
<dbReference type="AlphaFoldDB" id="A0AAV1C7N7"/>
<organism evidence="5 6">
    <name type="scientific">Oldenlandia corymbosa var. corymbosa</name>
    <dbReference type="NCBI Taxonomy" id="529605"/>
    <lineage>
        <taxon>Eukaryota</taxon>
        <taxon>Viridiplantae</taxon>
        <taxon>Streptophyta</taxon>
        <taxon>Embryophyta</taxon>
        <taxon>Tracheophyta</taxon>
        <taxon>Spermatophyta</taxon>
        <taxon>Magnoliopsida</taxon>
        <taxon>eudicotyledons</taxon>
        <taxon>Gunneridae</taxon>
        <taxon>Pentapetalae</taxon>
        <taxon>asterids</taxon>
        <taxon>lamiids</taxon>
        <taxon>Gentianales</taxon>
        <taxon>Rubiaceae</taxon>
        <taxon>Rubioideae</taxon>
        <taxon>Spermacoceae</taxon>
        <taxon>Hedyotis-Oldenlandia complex</taxon>
        <taxon>Oldenlandia</taxon>
    </lineage>
</organism>
<dbReference type="EMBL" id="OX459118">
    <property type="protein sequence ID" value="CAI9091158.1"/>
    <property type="molecule type" value="Genomic_DNA"/>
</dbReference>
<gene>
    <name evidence="5" type="ORF">OLC1_LOCUS3155</name>
</gene>
<accession>A0AAV1C7N7</accession>
<keyword evidence="3" id="KW-0472">Membrane</keyword>
<sequence length="275" mass="30557">MFNDEDQIAFKRMQEFSTVDGFVEVTECMAEMIKYVANEPSVGLFYIQQHIQNAAPNLINLKNNVVEKSHEMTLHTEDFEDSISAISSMKECGFLIADEMIRDINSSLTIISKKHPKRGLMNSTASAFQLGRTRSWGPVVWGRSSSSSLQDSEKSSGYLSSVINSAKLKASNLKWNQTETTNQSFEAIDETSTSDINASSSDACGSTSNMLDSEAVELPISSPIAEELQQVQGEESLRHEDLLSLAHKYEEFKADKEAKLEEWLGEMSIQGTTNT</sequence>
<proteinExistence type="inferred from homology"/>
<dbReference type="Proteomes" id="UP001161247">
    <property type="component" value="Chromosome 1"/>
</dbReference>
<dbReference type="Pfam" id="PF10167">
    <property type="entry name" value="BORCS8"/>
    <property type="match status" value="1"/>
</dbReference>
<keyword evidence="6" id="KW-1185">Reference proteome</keyword>
<evidence type="ECO:0000256" key="1">
    <source>
        <dbReference type="ARBA" id="ARBA00004656"/>
    </source>
</evidence>
<dbReference type="InterPro" id="IPR019320">
    <property type="entry name" value="BORCS8"/>
</dbReference>
<evidence type="ECO:0000256" key="2">
    <source>
        <dbReference type="ARBA" id="ARBA00010463"/>
    </source>
</evidence>
<protein>
    <submittedName>
        <fullName evidence="5">OLC1v1026111C1</fullName>
    </submittedName>
</protein>
<evidence type="ECO:0000256" key="4">
    <source>
        <dbReference type="ARBA" id="ARBA00023228"/>
    </source>
</evidence>
<dbReference type="GO" id="GO:0005765">
    <property type="term" value="C:lysosomal membrane"/>
    <property type="evidence" value="ECO:0007669"/>
    <property type="project" value="UniProtKB-SubCell"/>
</dbReference>
<evidence type="ECO:0000313" key="5">
    <source>
        <dbReference type="EMBL" id="CAI9091158.1"/>
    </source>
</evidence>
<comment type="similarity">
    <text evidence="2">Belongs to the BORCS8 family.</text>
</comment>
<reference evidence="5" key="1">
    <citation type="submission" date="2023-03" db="EMBL/GenBank/DDBJ databases">
        <authorList>
            <person name="Julca I."/>
        </authorList>
    </citation>
    <scope>NUCLEOTIDE SEQUENCE</scope>
</reference>
<evidence type="ECO:0000313" key="6">
    <source>
        <dbReference type="Proteomes" id="UP001161247"/>
    </source>
</evidence>